<evidence type="ECO:0000313" key="1">
    <source>
        <dbReference type="EMBL" id="SHH19017.1"/>
    </source>
</evidence>
<dbReference type="Proteomes" id="UP000243255">
    <property type="component" value="Unassembled WGS sequence"/>
</dbReference>
<dbReference type="OrthoDB" id="9810361at2"/>
<organism evidence="1 2">
    <name type="scientific">Asaccharospora irregularis DSM 2635</name>
    <dbReference type="NCBI Taxonomy" id="1121321"/>
    <lineage>
        <taxon>Bacteria</taxon>
        <taxon>Bacillati</taxon>
        <taxon>Bacillota</taxon>
        <taxon>Clostridia</taxon>
        <taxon>Peptostreptococcales</taxon>
        <taxon>Peptostreptococcaceae</taxon>
        <taxon>Asaccharospora</taxon>
    </lineage>
</organism>
<dbReference type="InterPro" id="IPR005358">
    <property type="entry name" value="Puta_zinc/iron-chelating_dom"/>
</dbReference>
<proteinExistence type="predicted"/>
<dbReference type="RefSeq" id="WP_073126762.1">
    <property type="nucleotide sequence ID" value="NZ_BAABCH010000025.1"/>
</dbReference>
<sequence length="242" mass="28818">MTSIKRVDTLNCIDYADKNKLFCKLNEVYKSLPSGNCSGCGNCCMESVGINLIEFLNILIYLDKNEEIRNECMPKIIDYYFLEYVKKNACPFKDKDNRCMIYEVRPLNCRLFGHWKKEDYNSNLENITRKNRDYKKLIKSKYGFDIKDEVVNYRINYCELFTPEKNYLDKSKRLSFSDELMVLDSKIYSKGIIDIEFRDRGIVEYFIEYLLSLEVAYNIKIKVSKDEKVRMRAINRLKKIIL</sequence>
<protein>
    <submittedName>
        <fullName evidence="1">Fe-S-cluster containining protein</fullName>
    </submittedName>
</protein>
<dbReference type="STRING" id="1121321.SAMN04488530_12517"/>
<dbReference type="Pfam" id="PF03692">
    <property type="entry name" value="CxxCxxCC"/>
    <property type="match status" value="1"/>
</dbReference>
<name>A0A1M5QXU2_9FIRM</name>
<dbReference type="EMBL" id="FQWX01000025">
    <property type="protein sequence ID" value="SHH19017.1"/>
    <property type="molecule type" value="Genomic_DNA"/>
</dbReference>
<evidence type="ECO:0000313" key="2">
    <source>
        <dbReference type="Proteomes" id="UP000243255"/>
    </source>
</evidence>
<dbReference type="AlphaFoldDB" id="A0A1M5QXU2"/>
<accession>A0A1M5QXU2</accession>
<gene>
    <name evidence="1" type="ORF">SAMN04488530_12517</name>
</gene>
<keyword evidence="2" id="KW-1185">Reference proteome</keyword>
<reference evidence="2" key="1">
    <citation type="submission" date="2016-11" db="EMBL/GenBank/DDBJ databases">
        <authorList>
            <person name="Varghese N."/>
            <person name="Submissions S."/>
        </authorList>
    </citation>
    <scope>NUCLEOTIDE SEQUENCE [LARGE SCALE GENOMIC DNA]</scope>
    <source>
        <strain evidence="2">DSM 2635</strain>
    </source>
</reference>